<sequence>MQSWAERWQMEFNVDKCEVIHFGRSNRNAKYWANGRILESADEQRDLGVHVHRSLKVASQVDRAVKKAYSVLAFINRGIEFRNQEVMLQLYKALVRLHLEYCVHFWSPHYKKDVEALERVQSRFTRMLPGMEGRSYEERLRALRLFS</sequence>
<dbReference type="PANTHER" id="PTHR33332">
    <property type="entry name" value="REVERSE TRANSCRIPTASE DOMAIN-CONTAINING PROTEIN"/>
    <property type="match status" value="1"/>
</dbReference>
<protein>
    <recommendedName>
        <fullName evidence="3">Reverse transcriptase domain-containing protein</fullName>
    </recommendedName>
</protein>
<evidence type="ECO:0008006" key="3">
    <source>
        <dbReference type="Google" id="ProtNLM"/>
    </source>
</evidence>
<organism evidence="1 2">
    <name type="scientific">Chiloscyllium punctatum</name>
    <name type="common">Brownbanded bambooshark</name>
    <name type="synonym">Hemiscyllium punctatum</name>
    <dbReference type="NCBI Taxonomy" id="137246"/>
    <lineage>
        <taxon>Eukaryota</taxon>
        <taxon>Metazoa</taxon>
        <taxon>Chordata</taxon>
        <taxon>Craniata</taxon>
        <taxon>Vertebrata</taxon>
        <taxon>Chondrichthyes</taxon>
        <taxon>Elasmobranchii</taxon>
        <taxon>Galeomorphii</taxon>
        <taxon>Galeoidea</taxon>
        <taxon>Orectolobiformes</taxon>
        <taxon>Hemiscylliidae</taxon>
        <taxon>Chiloscyllium</taxon>
    </lineage>
</organism>
<dbReference type="STRING" id="137246.A0A401T058"/>
<dbReference type="OMA" id="YWANGRI"/>
<gene>
    <name evidence="1" type="ORF">chiPu_0014492</name>
</gene>
<dbReference type="PRINTS" id="PR01345">
    <property type="entry name" value="CERVTRCPTASE"/>
</dbReference>
<dbReference type="EMBL" id="BEZZ01000772">
    <property type="protein sequence ID" value="GCC36001.1"/>
    <property type="molecule type" value="Genomic_DNA"/>
</dbReference>
<dbReference type="Proteomes" id="UP000287033">
    <property type="component" value="Unassembled WGS sequence"/>
</dbReference>
<name>A0A401T058_CHIPU</name>
<comment type="caution">
    <text evidence="1">The sequence shown here is derived from an EMBL/GenBank/DDBJ whole genome shotgun (WGS) entry which is preliminary data.</text>
</comment>
<dbReference type="AlphaFoldDB" id="A0A401T058"/>
<keyword evidence="2" id="KW-1185">Reference proteome</keyword>
<dbReference type="OrthoDB" id="8064698at2759"/>
<accession>A0A401T058</accession>
<evidence type="ECO:0000313" key="2">
    <source>
        <dbReference type="Proteomes" id="UP000287033"/>
    </source>
</evidence>
<proteinExistence type="predicted"/>
<reference evidence="1 2" key="1">
    <citation type="journal article" date="2018" name="Nat. Ecol. Evol.">
        <title>Shark genomes provide insights into elasmobranch evolution and the origin of vertebrates.</title>
        <authorList>
            <person name="Hara Y"/>
            <person name="Yamaguchi K"/>
            <person name="Onimaru K"/>
            <person name="Kadota M"/>
            <person name="Koyanagi M"/>
            <person name="Keeley SD"/>
            <person name="Tatsumi K"/>
            <person name="Tanaka K"/>
            <person name="Motone F"/>
            <person name="Kageyama Y"/>
            <person name="Nozu R"/>
            <person name="Adachi N"/>
            <person name="Nishimura O"/>
            <person name="Nakagawa R"/>
            <person name="Tanegashima C"/>
            <person name="Kiyatake I"/>
            <person name="Matsumoto R"/>
            <person name="Murakumo K"/>
            <person name="Nishida K"/>
            <person name="Terakita A"/>
            <person name="Kuratani S"/>
            <person name="Sato K"/>
            <person name="Hyodo S Kuraku.S."/>
        </authorList>
    </citation>
    <scope>NUCLEOTIDE SEQUENCE [LARGE SCALE GENOMIC DNA]</scope>
</reference>
<evidence type="ECO:0000313" key="1">
    <source>
        <dbReference type="EMBL" id="GCC36001.1"/>
    </source>
</evidence>